<feature type="compositionally biased region" description="Basic and acidic residues" evidence="1">
    <location>
        <begin position="119"/>
        <end position="128"/>
    </location>
</feature>
<comment type="caution">
    <text evidence="2">The sequence shown here is derived from an EMBL/GenBank/DDBJ whole genome shotgun (WGS) entry which is preliminary data.</text>
</comment>
<evidence type="ECO:0000313" key="2">
    <source>
        <dbReference type="EMBL" id="CBI08782.1"/>
    </source>
</evidence>
<gene>
    <name evidence="2" type="ORF">CARN6_2291</name>
</gene>
<evidence type="ECO:0000256" key="1">
    <source>
        <dbReference type="SAM" id="MobiDB-lite"/>
    </source>
</evidence>
<dbReference type="AlphaFoldDB" id="E6QNG1"/>
<accession>E6QNG1</accession>
<feature type="region of interest" description="Disordered" evidence="1">
    <location>
        <begin position="98"/>
        <end position="128"/>
    </location>
</feature>
<reference evidence="2" key="1">
    <citation type="submission" date="2009-10" db="EMBL/GenBank/DDBJ databases">
        <title>Diversity of trophic interactions inside an arsenic-rich microbial ecosystem.</title>
        <authorList>
            <person name="Bertin P.N."/>
            <person name="Heinrich-Salmeron A."/>
            <person name="Pelletier E."/>
            <person name="Goulhen-Chollet F."/>
            <person name="Arsene-Ploetze F."/>
            <person name="Gallien S."/>
            <person name="Calteau A."/>
            <person name="Vallenet D."/>
            <person name="Casiot C."/>
            <person name="Chane-Woon-Ming B."/>
            <person name="Giloteaux L."/>
            <person name="Barakat M."/>
            <person name="Bonnefoy V."/>
            <person name="Bruneel O."/>
            <person name="Chandler M."/>
            <person name="Cleiss J."/>
            <person name="Duran R."/>
            <person name="Elbaz-Poulichet F."/>
            <person name="Fonknechten N."/>
            <person name="Lauga B."/>
            <person name="Mornico D."/>
            <person name="Ortet P."/>
            <person name="Schaeffer C."/>
            <person name="Siguier P."/>
            <person name="Alexander Thil Smith A."/>
            <person name="Van Dorsselaer A."/>
            <person name="Weissenbach J."/>
            <person name="Medigue C."/>
            <person name="Le Paslier D."/>
        </authorList>
    </citation>
    <scope>NUCLEOTIDE SEQUENCE</scope>
</reference>
<proteinExistence type="predicted"/>
<protein>
    <submittedName>
        <fullName evidence="2">Uncharacterized protein</fullName>
    </submittedName>
</protein>
<name>E6QNG1_9ZZZZ</name>
<dbReference type="EMBL" id="CABQ01000271">
    <property type="protein sequence ID" value="CBI08782.1"/>
    <property type="molecule type" value="Genomic_DNA"/>
</dbReference>
<organism evidence="2">
    <name type="scientific">mine drainage metagenome</name>
    <dbReference type="NCBI Taxonomy" id="410659"/>
    <lineage>
        <taxon>unclassified sequences</taxon>
        <taxon>metagenomes</taxon>
        <taxon>ecological metagenomes</taxon>
    </lineage>
</organism>
<sequence length="128" mass="13820">MLTLIAPAKRPGSGPAFVNFKSPFTELRRLTLHDRIGTGIHSIIDCQLIQIGLHVLGATGNKSDFGKYANGDFALGLTAADLLFIRQRHPVRSLTHIDHAAGASAQPNNQRHYGGDNPHSFEKSHGSS</sequence>